<sequence length="105" mass="12152">MPQTQHENKPTLRHAYGPLAALLVQMRADWDLDQVLRELVSCPWNGHLVLQAFLAARDDPSDRLRVRDAVIKIASQQQRLTPEQYAAHRAHAQRIIDRRHTKDDT</sequence>
<proteinExistence type="predicted"/>
<feature type="region of interest" description="Disordered" evidence="1">
    <location>
        <begin position="82"/>
        <end position="105"/>
    </location>
</feature>
<evidence type="ECO:0000313" key="3">
    <source>
        <dbReference type="Proteomes" id="UP001603978"/>
    </source>
</evidence>
<feature type="compositionally biased region" description="Basic and acidic residues" evidence="1">
    <location>
        <begin position="94"/>
        <end position="105"/>
    </location>
</feature>
<dbReference type="EMBL" id="JBICRM010000034">
    <property type="protein sequence ID" value="MFG1709203.1"/>
    <property type="molecule type" value="Genomic_DNA"/>
</dbReference>
<accession>A0ABW7AP79</accession>
<organism evidence="2 3">
    <name type="scientific">Nonomuraea marmarensis</name>
    <dbReference type="NCBI Taxonomy" id="3351344"/>
    <lineage>
        <taxon>Bacteria</taxon>
        <taxon>Bacillati</taxon>
        <taxon>Actinomycetota</taxon>
        <taxon>Actinomycetes</taxon>
        <taxon>Streptosporangiales</taxon>
        <taxon>Streptosporangiaceae</taxon>
        <taxon>Nonomuraea</taxon>
    </lineage>
</organism>
<dbReference type="RefSeq" id="WP_393173749.1">
    <property type="nucleotide sequence ID" value="NZ_JBICRM010000034.1"/>
</dbReference>
<dbReference type="Proteomes" id="UP001603978">
    <property type="component" value="Unassembled WGS sequence"/>
</dbReference>
<reference evidence="2 3" key="1">
    <citation type="submission" date="2024-10" db="EMBL/GenBank/DDBJ databases">
        <authorList>
            <person name="Topkara A.R."/>
            <person name="Saygin H."/>
        </authorList>
    </citation>
    <scope>NUCLEOTIDE SEQUENCE [LARGE SCALE GENOMIC DNA]</scope>
    <source>
        <strain evidence="2 3">M3C6</strain>
    </source>
</reference>
<name>A0ABW7AP79_9ACTN</name>
<keyword evidence="3" id="KW-1185">Reference proteome</keyword>
<evidence type="ECO:0000313" key="2">
    <source>
        <dbReference type="EMBL" id="MFG1709203.1"/>
    </source>
</evidence>
<protein>
    <submittedName>
        <fullName evidence="2">Uncharacterized protein</fullName>
    </submittedName>
</protein>
<comment type="caution">
    <text evidence="2">The sequence shown here is derived from an EMBL/GenBank/DDBJ whole genome shotgun (WGS) entry which is preliminary data.</text>
</comment>
<evidence type="ECO:0000256" key="1">
    <source>
        <dbReference type="SAM" id="MobiDB-lite"/>
    </source>
</evidence>
<gene>
    <name evidence="2" type="ORF">ACFLIM_39035</name>
</gene>